<dbReference type="NCBIfam" id="TIGR00254">
    <property type="entry name" value="GGDEF"/>
    <property type="match status" value="1"/>
</dbReference>
<organism evidence="4 5">
    <name type="scientific">Microvirga arabica</name>
    <dbReference type="NCBI Taxonomy" id="1128671"/>
    <lineage>
        <taxon>Bacteria</taxon>
        <taxon>Pseudomonadati</taxon>
        <taxon>Pseudomonadota</taxon>
        <taxon>Alphaproteobacteria</taxon>
        <taxon>Hyphomicrobiales</taxon>
        <taxon>Methylobacteriaceae</taxon>
        <taxon>Microvirga</taxon>
    </lineage>
</organism>
<feature type="domain" description="PAC" evidence="1">
    <location>
        <begin position="248"/>
        <end position="300"/>
    </location>
</feature>
<dbReference type="InterPro" id="IPR000700">
    <property type="entry name" value="PAS-assoc_C"/>
</dbReference>
<dbReference type="Pfam" id="PF00990">
    <property type="entry name" value="GGDEF"/>
    <property type="match status" value="1"/>
</dbReference>
<dbReference type="InterPro" id="IPR000014">
    <property type="entry name" value="PAS"/>
</dbReference>
<dbReference type="CDD" id="cd01949">
    <property type="entry name" value="GGDEF"/>
    <property type="match status" value="1"/>
</dbReference>
<dbReference type="SMART" id="SM00267">
    <property type="entry name" value="GGDEF"/>
    <property type="match status" value="1"/>
</dbReference>
<dbReference type="NCBIfam" id="TIGR00229">
    <property type="entry name" value="sensory_box"/>
    <property type="match status" value="2"/>
</dbReference>
<dbReference type="CDD" id="cd01948">
    <property type="entry name" value="EAL"/>
    <property type="match status" value="1"/>
</dbReference>
<dbReference type="PANTHER" id="PTHR44757:SF2">
    <property type="entry name" value="BIOFILM ARCHITECTURE MAINTENANCE PROTEIN MBAA"/>
    <property type="match status" value="1"/>
</dbReference>
<comment type="caution">
    <text evidence="4">The sequence shown here is derived from an EMBL/GenBank/DDBJ whole genome shotgun (WGS) entry which is preliminary data.</text>
</comment>
<evidence type="ECO:0000313" key="4">
    <source>
        <dbReference type="EMBL" id="MFC1460846.1"/>
    </source>
</evidence>
<dbReference type="InterPro" id="IPR029787">
    <property type="entry name" value="Nucleotide_cyclase"/>
</dbReference>
<dbReference type="SMART" id="SM00086">
    <property type="entry name" value="PAC"/>
    <property type="match status" value="3"/>
</dbReference>
<dbReference type="SUPFAM" id="SSF55785">
    <property type="entry name" value="PYP-like sensor domain (PAS domain)"/>
    <property type="match status" value="3"/>
</dbReference>
<dbReference type="Gene3D" id="3.30.450.40">
    <property type="match status" value="1"/>
</dbReference>
<evidence type="ECO:0000259" key="3">
    <source>
        <dbReference type="PROSITE" id="PS50887"/>
    </source>
</evidence>
<dbReference type="Gene3D" id="3.20.20.450">
    <property type="entry name" value="EAL domain"/>
    <property type="match status" value="1"/>
</dbReference>
<dbReference type="InterPro" id="IPR000160">
    <property type="entry name" value="GGDEF_dom"/>
</dbReference>
<dbReference type="InterPro" id="IPR001633">
    <property type="entry name" value="EAL_dom"/>
</dbReference>
<dbReference type="Pfam" id="PF08447">
    <property type="entry name" value="PAS_3"/>
    <property type="match status" value="3"/>
</dbReference>
<dbReference type="PROSITE" id="PS50113">
    <property type="entry name" value="PAC"/>
    <property type="match status" value="2"/>
</dbReference>
<dbReference type="InterPro" id="IPR029016">
    <property type="entry name" value="GAF-like_dom_sf"/>
</dbReference>
<feature type="domain" description="GGDEF" evidence="3">
    <location>
        <begin position="575"/>
        <end position="708"/>
    </location>
</feature>
<dbReference type="InterPro" id="IPR003018">
    <property type="entry name" value="GAF"/>
</dbReference>
<evidence type="ECO:0000259" key="1">
    <source>
        <dbReference type="PROSITE" id="PS50113"/>
    </source>
</evidence>
<dbReference type="SMART" id="SM00091">
    <property type="entry name" value="PAS"/>
    <property type="match status" value="3"/>
</dbReference>
<dbReference type="Pfam" id="PF00563">
    <property type="entry name" value="EAL"/>
    <property type="match status" value="1"/>
</dbReference>
<name>A0ABV6YI21_9HYPH</name>
<dbReference type="InterPro" id="IPR001610">
    <property type="entry name" value="PAC"/>
</dbReference>
<dbReference type="Gene3D" id="3.30.70.270">
    <property type="match status" value="1"/>
</dbReference>
<dbReference type="SUPFAM" id="SSF55073">
    <property type="entry name" value="Nucleotide cyclase"/>
    <property type="match status" value="1"/>
</dbReference>
<dbReference type="InterPro" id="IPR035965">
    <property type="entry name" value="PAS-like_dom_sf"/>
</dbReference>
<dbReference type="InterPro" id="IPR052155">
    <property type="entry name" value="Biofilm_reg_signaling"/>
</dbReference>
<dbReference type="SUPFAM" id="SSF141868">
    <property type="entry name" value="EAL domain-like"/>
    <property type="match status" value="1"/>
</dbReference>
<keyword evidence="5" id="KW-1185">Reference proteome</keyword>
<dbReference type="Gene3D" id="3.30.450.20">
    <property type="entry name" value="PAS domain"/>
    <property type="match status" value="3"/>
</dbReference>
<dbReference type="RefSeq" id="WP_377031958.1">
    <property type="nucleotide sequence ID" value="NZ_JBHOMY010000128.1"/>
</dbReference>
<dbReference type="InterPro" id="IPR043128">
    <property type="entry name" value="Rev_trsase/Diguanyl_cyclase"/>
</dbReference>
<dbReference type="Pfam" id="PF01590">
    <property type="entry name" value="GAF"/>
    <property type="match status" value="1"/>
</dbReference>
<evidence type="ECO:0000313" key="5">
    <source>
        <dbReference type="Proteomes" id="UP001593940"/>
    </source>
</evidence>
<dbReference type="Proteomes" id="UP001593940">
    <property type="component" value="Unassembled WGS sequence"/>
</dbReference>
<dbReference type="SUPFAM" id="SSF55781">
    <property type="entry name" value="GAF domain-like"/>
    <property type="match status" value="1"/>
</dbReference>
<feature type="domain" description="EAL" evidence="2">
    <location>
        <begin position="717"/>
        <end position="972"/>
    </location>
</feature>
<dbReference type="CDD" id="cd00130">
    <property type="entry name" value="PAS"/>
    <property type="match status" value="2"/>
</dbReference>
<gene>
    <name evidence="4" type="ORF">ACETIH_29840</name>
</gene>
<evidence type="ECO:0000259" key="2">
    <source>
        <dbReference type="PROSITE" id="PS50883"/>
    </source>
</evidence>
<accession>A0ABV6YI21</accession>
<reference evidence="4 5" key="1">
    <citation type="submission" date="2024-09" db="EMBL/GenBank/DDBJ databases">
        <title>Nodulacao em especies de Leguminosae Basais da Amazonia e Caracterizacao dos Rizobios e Bacterias Associadas aos Nodulos.</title>
        <authorList>
            <person name="Jambeiro I.C.A."/>
            <person name="Lopes I.S."/>
            <person name="Aguiar E.R.G.R."/>
            <person name="Santos A.F.J."/>
            <person name="Dos Santos J.M.F."/>
            <person name="Gross E."/>
        </authorList>
    </citation>
    <scope>NUCLEOTIDE SEQUENCE [LARGE SCALE GENOMIC DNA]</scope>
    <source>
        <strain evidence="4 5">BRUESC1165</strain>
    </source>
</reference>
<protein>
    <submittedName>
        <fullName evidence="4">EAL domain-containing protein</fullName>
    </submittedName>
</protein>
<proteinExistence type="predicted"/>
<dbReference type="PROSITE" id="PS50883">
    <property type="entry name" value="EAL"/>
    <property type="match status" value="1"/>
</dbReference>
<dbReference type="InterPro" id="IPR013655">
    <property type="entry name" value="PAS_fold_3"/>
</dbReference>
<dbReference type="EMBL" id="JBHOMY010000128">
    <property type="protein sequence ID" value="MFC1460846.1"/>
    <property type="molecule type" value="Genomic_DNA"/>
</dbReference>
<dbReference type="SMART" id="SM00052">
    <property type="entry name" value="EAL"/>
    <property type="match status" value="1"/>
</dbReference>
<dbReference type="PROSITE" id="PS50887">
    <property type="entry name" value="GGDEF"/>
    <property type="match status" value="1"/>
</dbReference>
<dbReference type="SMART" id="SM00065">
    <property type="entry name" value="GAF"/>
    <property type="match status" value="1"/>
</dbReference>
<feature type="domain" description="PAC" evidence="1">
    <location>
        <begin position="373"/>
        <end position="425"/>
    </location>
</feature>
<sequence length="975" mass="107883">MTKPIVEVSSWSLADRLTTLHSFAVMGTEAEKAYDDIARIAAHVCETRIALITFVDEHRQWFKAAIGVDFRETSLDAAFCAQAILQTDLFIVPDALTDPRFAGNPFAQGEPELRFYAGAVIRTDEGLPLGTVCVLDSKPRPEGLTQAQSETLLALAGSVMNLLKLRRAEQVIAQEPRSFAALADALPHMIWSAQANGQDEYSNRHWHQFTGAPAGSSTGLGWIEMLHPEDRDPTWARWQHSARTGEPYEATCRLRHHSGEYRWILARALPSCDAQGKIERWFGTYTDIHDSRAAEQAATERQEQYKALLEASAVVLWLAAPDGTLTHLEGTLEIGGLIGDAYAGQGWLDFVHREDLARAKAAWLWAVASGAPYQNEFRLRLADGEYRWMAANAVALRNPDGTIREWVGSVADIHDGKQIEEKLRESEERLRLALHAGRMFAWEQDLRTDYVTRSQNAVSLLGIGSGPLADFLDKVHPEDRALRGHFAQVVKSQGSYTSEFRYILPSGKVLWFGSRAELAAPDRVVGVTFDITERKAAEEEIWRAANHDSLTGLPNRGLFHRCLERALSDAKINRITVSLLLIDLDDFKDVNDTLGHDAGDALLQEASRRLAGLVRPSDTVARLGGDEFAVLLAGPTMLDEAAEFAERIIGALREPFTYRRRIVSSRASIGVAAFPEHDSDPAGLMKSADIALYRAKAQGRNRVLTYSPAMRREIEKRVSLGAELREGLARNQITPYYQPKICLATGRIVGFEALARWDHPTKGVLAPALFGAAFDDADLAPAIRRQLVTKVASDMGRWRDDNLPFGRIAVNFSSADFSQPRLVEEIVDALQGAKVQPEMFEVEITETVLLGRSSECISAILKQFRANGISIALDDFGTGYASLMHLKHFPVDHVKIDRTFVKDLDQDTDDEAIVAAITGLGRSLNVKITAEGVETRDQEQRLKRLGCHYAQGFLYSAAVSGSAVPGLLQRFGRVC</sequence>
<dbReference type="PANTHER" id="PTHR44757">
    <property type="entry name" value="DIGUANYLATE CYCLASE DGCP"/>
    <property type="match status" value="1"/>
</dbReference>
<dbReference type="InterPro" id="IPR035919">
    <property type="entry name" value="EAL_sf"/>
</dbReference>